<reference evidence="2 3" key="1">
    <citation type="submission" date="2015-01" db="EMBL/GenBank/DDBJ databases">
        <title>Draft genome of the acidophilic iron oxidizer Acidithrix ferrooxidans strain Py-F3.</title>
        <authorList>
            <person name="Poehlein A."/>
            <person name="Eisen S."/>
            <person name="Schloemann M."/>
            <person name="Johnson B.D."/>
            <person name="Daniel R."/>
            <person name="Muehling M."/>
        </authorList>
    </citation>
    <scope>NUCLEOTIDE SEQUENCE [LARGE SCALE GENOMIC DNA]</scope>
    <source>
        <strain evidence="2 3">Py-F3</strain>
    </source>
</reference>
<gene>
    <name evidence="2" type="ORF">AXFE_32620</name>
</gene>
<feature type="region of interest" description="Disordered" evidence="1">
    <location>
        <begin position="22"/>
        <end position="51"/>
    </location>
</feature>
<dbReference type="AlphaFoldDB" id="A0A0D8HDP0"/>
<evidence type="ECO:0000256" key="1">
    <source>
        <dbReference type="SAM" id="MobiDB-lite"/>
    </source>
</evidence>
<evidence type="ECO:0000313" key="2">
    <source>
        <dbReference type="EMBL" id="KJF15897.1"/>
    </source>
</evidence>
<sequence length="51" mass="5579">MAQEGDISFELVLGLWVADHPKPKSPSGLAPTHKHFSKNPNKIAATHHQPL</sequence>
<organism evidence="2 3">
    <name type="scientific">Acidithrix ferrooxidans</name>
    <dbReference type="NCBI Taxonomy" id="1280514"/>
    <lineage>
        <taxon>Bacteria</taxon>
        <taxon>Bacillati</taxon>
        <taxon>Actinomycetota</taxon>
        <taxon>Acidimicrobiia</taxon>
        <taxon>Acidimicrobiales</taxon>
        <taxon>Acidimicrobiaceae</taxon>
        <taxon>Acidithrix</taxon>
    </lineage>
</organism>
<comment type="caution">
    <text evidence="2">The sequence shown here is derived from an EMBL/GenBank/DDBJ whole genome shotgun (WGS) entry which is preliminary data.</text>
</comment>
<name>A0A0D8HDP0_9ACTN</name>
<evidence type="ECO:0000313" key="3">
    <source>
        <dbReference type="Proteomes" id="UP000032360"/>
    </source>
</evidence>
<accession>A0A0D8HDP0</accession>
<dbReference type="EMBL" id="JXYS01000112">
    <property type="protein sequence ID" value="KJF15897.1"/>
    <property type="molecule type" value="Genomic_DNA"/>
</dbReference>
<dbReference type="Proteomes" id="UP000032360">
    <property type="component" value="Unassembled WGS sequence"/>
</dbReference>
<keyword evidence="3" id="KW-1185">Reference proteome</keyword>
<protein>
    <submittedName>
        <fullName evidence="2">Uncharacterized protein</fullName>
    </submittedName>
</protein>
<proteinExistence type="predicted"/>